<protein>
    <recommendedName>
        <fullName evidence="14">Zinc metalloprotease</fullName>
    </recommendedName>
</protein>
<dbReference type="InterPro" id="IPR016483">
    <property type="entry name" value="UCP006404_Pept_M50_CBS"/>
</dbReference>
<comment type="similarity">
    <text evidence="2 14">Belongs to the peptidase M50B family.</text>
</comment>
<keyword evidence="9 14" id="KW-0862">Zinc</keyword>
<dbReference type="EMBL" id="CP107567">
    <property type="protein sequence ID" value="UYQ60182.1"/>
    <property type="molecule type" value="Genomic_DNA"/>
</dbReference>
<evidence type="ECO:0000256" key="8">
    <source>
        <dbReference type="ARBA" id="ARBA00022801"/>
    </source>
</evidence>
<dbReference type="RefSeq" id="WP_264241330.1">
    <property type="nucleotide sequence ID" value="NZ_CP107567.1"/>
</dbReference>
<feature type="transmembrane region" description="Helical" evidence="14">
    <location>
        <begin position="12"/>
        <end position="34"/>
    </location>
</feature>
<feature type="domain" description="CBS" evidence="16">
    <location>
        <begin position="251"/>
        <end position="308"/>
    </location>
</feature>
<evidence type="ECO:0000313" key="18">
    <source>
        <dbReference type="Proteomes" id="UP001163878"/>
    </source>
</evidence>
<evidence type="ECO:0000256" key="15">
    <source>
        <dbReference type="PROSITE-ProRule" id="PRU00703"/>
    </source>
</evidence>
<keyword evidence="7" id="KW-0677">Repeat</keyword>
<dbReference type="PANTHER" id="PTHR39188">
    <property type="entry name" value="MEMBRANE-ASSOCIATED ZINC METALLOPROTEASE M50B"/>
    <property type="match status" value="1"/>
</dbReference>
<comment type="cofactor">
    <cofactor evidence="14">
        <name>Zn(2+)</name>
        <dbReference type="ChEBI" id="CHEBI:29105"/>
    </cofactor>
    <text evidence="14">Binds 1 zinc ion per subunit.</text>
</comment>
<accession>A0ABY6I2T3</accession>
<dbReference type="GO" id="GO:0008233">
    <property type="term" value="F:peptidase activity"/>
    <property type="evidence" value="ECO:0007669"/>
    <property type="project" value="UniProtKB-KW"/>
</dbReference>
<evidence type="ECO:0000256" key="7">
    <source>
        <dbReference type="ARBA" id="ARBA00022737"/>
    </source>
</evidence>
<keyword evidence="6 14" id="KW-0479">Metal-binding</keyword>
<dbReference type="InterPro" id="IPR008915">
    <property type="entry name" value="Peptidase_M50"/>
</dbReference>
<gene>
    <name evidence="17" type="ORF">OGH68_00955</name>
</gene>
<evidence type="ECO:0000256" key="3">
    <source>
        <dbReference type="ARBA" id="ARBA00022475"/>
    </source>
</evidence>
<evidence type="ECO:0000256" key="13">
    <source>
        <dbReference type="ARBA" id="ARBA00023136"/>
    </source>
</evidence>
<keyword evidence="10 14" id="KW-1133">Transmembrane helix</keyword>
<reference evidence="17" key="1">
    <citation type="submission" date="2022-10" db="EMBL/GenBank/DDBJ databases">
        <title>Cytochrome P450 Catalyzes Benzene Ring Formation in the Biosynthesis of Trialkyl-Substituted Aromatic Polyketides.</title>
        <authorList>
            <person name="Zhao E."/>
            <person name="Ge H."/>
        </authorList>
    </citation>
    <scope>NUCLEOTIDE SEQUENCE</scope>
    <source>
        <strain evidence="17">NA0869</strain>
    </source>
</reference>
<dbReference type="GO" id="GO:0006508">
    <property type="term" value="P:proteolysis"/>
    <property type="evidence" value="ECO:0007669"/>
    <property type="project" value="UniProtKB-KW"/>
</dbReference>
<organism evidence="17 18">
    <name type="scientific">Streptomyces peucetius</name>
    <dbReference type="NCBI Taxonomy" id="1950"/>
    <lineage>
        <taxon>Bacteria</taxon>
        <taxon>Bacillati</taxon>
        <taxon>Actinomycetota</taxon>
        <taxon>Actinomycetes</taxon>
        <taxon>Kitasatosporales</taxon>
        <taxon>Streptomycetaceae</taxon>
        <taxon>Streptomyces</taxon>
    </lineage>
</organism>
<keyword evidence="8 14" id="KW-0378">Hydrolase</keyword>
<dbReference type="InterPro" id="IPR000644">
    <property type="entry name" value="CBS_dom"/>
</dbReference>
<feature type="transmembrane region" description="Helical" evidence="14">
    <location>
        <begin position="143"/>
        <end position="162"/>
    </location>
</feature>
<feature type="transmembrane region" description="Helical" evidence="14">
    <location>
        <begin position="46"/>
        <end position="66"/>
    </location>
</feature>
<feature type="transmembrane region" description="Helical" evidence="14">
    <location>
        <begin position="206"/>
        <end position="229"/>
    </location>
</feature>
<keyword evidence="5 14" id="KW-0812">Transmembrane</keyword>
<proteinExistence type="inferred from homology"/>
<dbReference type="Pfam" id="PF00571">
    <property type="entry name" value="CBS"/>
    <property type="match status" value="2"/>
</dbReference>
<feature type="transmembrane region" description="Helical" evidence="14">
    <location>
        <begin position="114"/>
        <end position="137"/>
    </location>
</feature>
<dbReference type="Pfam" id="PF02163">
    <property type="entry name" value="Peptidase_M50"/>
    <property type="match status" value="2"/>
</dbReference>
<keyword evidence="13 14" id="KW-0472">Membrane</keyword>
<sequence>MKATLSLGRPAGVRVGVHWSVLVIVVVLGLGLAGRLAEVYPGRPGWVYWLTGLAAAVVFLLSLLAHELSHAVVARRNGVEVGDITLWLLGGVARLRSESPSPGAELRIAGVGPLVSLLLAVGFGLAAGLAGIVAGAGLLVESLAWLAGINLVLAVFNALPAAPLDGGRLLRAVVWRRTGDPLRATAVATGAGKALGWVLIGTGLYLVFLGAVFSGFWLVVVGWFLTAMATAEGGRAKLRELLSGVSVRQVMSTGPVVVPASLSVREFLADPLYRYRHSAFPVVGPDQRPVGLVTVKTVTGLPEEEHDAPVTSAMIPLEDIPTARPGDPLVHLLTDLDTSPAHRALVLEDGRLVGMITSSDISRVTTWLASSAAWRFRAF</sequence>
<keyword evidence="3 14" id="KW-1003">Cell membrane</keyword>
<dbReference type="CDD" id="cd06164">
    <property type="entry name" value="S2P-M50_SpoIVFB_CBS"/>
    <property type="match status" value="1"/>
</dbReference>
<evidence type="ECO:0000313" key="17">
    <source>
        <dbReference type="EMBL" id="UYQ60182.1"/>
    </source>
</evidence>
<keyword evidence="18" id="KW-1185">Reference proteome</keyword>
<dbReference type="Proteomes" id="UP001163878">
    <property type="component" value="Chromosome"/>
</dbReference>
<keyword evidence="4 14" id="KW-0645">Protease</keyword>
<evidence type="ECO:0000256" key="2">
    <source>
        <dbReference type="ARBA" id="ARBA00007931"/>
    </source>
</evidence>
<dbReference type="InterPro" id="IPR046342">
    <property type="entry name" value="CBS_dom_sf"/>
</dbReference>
<evidence type="ECO:0000256" key="11">
    <source>
        <dbReference type="ARBA" id="ARBA00023049"/>
    </source>
</evidence>
<evidence type="ECO:0000259" key="16">
    <source>
        <dbReference type="PROSITE" id="PS51371"/>
    </source>
</evidence>
<name>A0ABY6I2T3_STRPE</name>
<dbReference type="PIRSF" id="PIRSF006404">
    <property type="entry name" value="UCP006404_Pept_M50_CBS"/>
    <property type="match status" value="1"/>
</dbReference>
<evidence type="ECO:0000256" key="6">
    <source>
        <dbReference type="ARBA" id="ARBA00022723"/>
    </source>
</evidence>
<feature type="domain" description="CBS" evidence="16">
    <location>
        <begin position="314"/>
        <end position="373"/>
    </location>
</feature>
<evidence type="ECO:0000256" key="12">
    <source>
        <dbReference type="ARBA" id="ARBA00023122"/>
    </source>
</evidence>
<dbReference type="PROSITE" id="PS51371">
    <property type="entry name" value="CBS"/>
    <property type="match status" value="2"/>
</dbReference>
<keyword evidence="11 14" id="KW-0482">Metalloprotease</keyword>
<evidence type="ECO:0000256" key="1">
    <source>
        <dbReference type="ARBA" id="ARBA00004651"/>
    </source>
</evidence>
<dbReference type="SUPFAM" id="SSF54631">
    <property type="entry name" value="CBS-domain pair"/>
    <property type="match status" value="1"/>
</dbReference>
<evidence type="ECO:0000256" key="9">
    <source>
        <dbReference type="ARBA" id="ARBA00022833"/>
    </source>
</evidence>
<evidence type="ECO:0000256" key="14">
    <source>
        <dbReference type="PIRNR" id="PIRNR006404"/>
    </source>
</evidence>
<dbReference type="PANTHER" id="PTHR39188:SF3">
    <property type="entry name" value="STAGE IV SPORULATION PROTEIN FB"/>
    <property type="match status" value="1"/>
</dbReference>
<evidence type="ECO:0000256" key="10">
    <source>
        <dbReference type="ARBA" id="ARBA00022989"/>
    </source>
</evidence>
<dbReference type="Gene3D" id="3.10.580.10">
    <property type="entry name" value="CBS-domain"/>
    <property type="match status" value="2"/>
</dbReference>
<dbReference type="SMART" id="SM00116">
    <property type="entry name" value="CBS"/>
    <property type="match status" value="2"/>
</dbReference>
<evidence type="ECO:0000256" key="5">
    <source>
        <dbReference type="ARBA" id="ARBA00022692"/>
    </source>
</evidence>
<comment type="subcellular location">
    <subcellularLocation>
        <location evidence="1 14">Cell membrane</location>
        <topology evidence="1 14">Multi-pass membrane protein</topology>
    </subcellularLocation>
</comment>
<evidence type="ECO:0000256" key="4">
    <source>
        <dbReference type="ARBA" id="ARBA00022670"/>
    </source>
</evidence>
<keyword evidence="12 15" id="KW-0129">CBS domain</keyword>